<keyword evidence="2" id="KW-0274">FAD</keyword>
<feature type="binding site" evidence="2">
    <location>
        <position position="357"/>
    </location>
    <ligand>
        <name>L-tryptophan</name>
        <dbReference type="ChEBI" id="CHEBI:57912"/>
    </ligand>
</feature>
<reference evidence="5" key="1">
    <citation type="submission" date="2018-08" db="EMBL/GenBank/DDBJ databases">
        <authorList>
            <person name="Zhang J."/>
            <person name="Du Z.-J."/>
        </authorList>
    </citation>
    <scope>NUCLEOTIDE SEQUENCE [LARGE SCALE GENOMIC DNA]</scope>
    <source>
        <strain evidence="5">KCTC 52655</strain>
    </source>
</reference>
<evidence type="ECO:0000313" key="4">
    <source>
        <dbReference type="EMBL" id="RDV26796.1"/>
    </source>
</evidence>
<dbReference type="PANTHER" id="PTHR43747">
    <property type="entry name" value="FAD-BINDING PROTEIN"/>
    <property type="match status" value="1"/>
</dbReference>
<dbReference type="AlphaFoldDB" id="A0A3D8M9Z1"/>
<dbReference type="InterPro" id="IPR006905">
    <property type="entry name" value="Flavin_halogenase"/>
</dbReference>
<dbReference type="PANTHER" id="PTHR43747:SF4">
    <property type="entry name" value="FLAVIN-DEPENDENT TRYPTOPHAN HALOGENASE"/>
    <property type="match status" value="1"/>
</dbReference>
<dbReference type="InterPro" id="IPR050816">
    <property type="entry name" value="Flavin-dep_Halogenase_NPB"/>
</dbReference>
<gene>
    <name evidence="4" type="ORF">DXV75_07350</name>
</gene>
<dbReference type="Gene3D" id="3.50.50.60">
    <property type="entry name" value="FAD/NAD(P)-binding domain"/>
    <property type="match status" value="1"/>
</dbReference>
<feature type="binding site" evidence="2">
    <location>
        <position position="86"/>
    </location>
    <ligand>
        <name>7-chloro-L-tryptophan</name>
        <dbReference type="ChEBI" id="CHEBI:58713"/>
    </ligand>
</feature>
<keyword evidence="3" id="KW-0812">Transmembrane</keyword>
<keyword evidence="3" id="KW-1133">Transmembrane helix</keyword>
<organism evidence="4 5">
    <name type="scientific">Alteromonas aestuariivivens</name>
    <dbReference type="NCBI Taxonomy" id="1938339"/>
    <lineage>
        <taxon>Bacteria</taxon>
        <taxon>Pseudomonadati</taxon>
        <taxon>Pseudomonadota</taxon>
        <taxon>Gammaproteobacteria</taxon>
        <taxon>Alteromonadales</taxon>
        <taxon>Alteromonadaceae</taxon>
        <taxon>Alteromonas/Salinimonas group</taxon>
        <taxon>Alteromonas</taxon>
    </lineage>
</organism>
<dbReference type="GO" id="GO:0004497">
    <property type="term" value="F:monooxygenase activity"/>
    <property type="evidence" value="ECO:0007669"/>
    <property type="project" value="InterPro"/>
</dbReference>
<sequence>MSVTAAQSVRSIVILGGGAAGWLTAGILAAEHNLPDNPNLTITVVESPDISILGVGEGTWPTMRDTLRKLGLNEKTFLKRCDASFKQGTCFNGWVNGQPGDRYYHPFSLPAGFFDTDLFAWWQLHRPAQPFAALFSTQTQLCEQHKAPKQPQTPDFAAVANYGYHLDANKFAEMLREHCLTQLGVGHILDHCDEVLTDNEGYITALSGRQQGQIAADLFVDCSGFAARLIGQHYGEILTPVGHTLMNDTAVAVQAPYKDEHTPIASATHSTADEAGWIWDIGLQHRKGVGYVFSSAFCSEQEAKQRLLNYLANDSSTSRVSEEQIRTIQFTPGYRKHLWVKNCVAIGTSAGFIEPLEASALVMIELSATMLARQLPLTQPAMHGAARHFNTVFSQRWQRIVDFLKLHYVLSQRRDTPYWRAMTDQAACSEQLADWLQQWATRSPSLSDFMFSEEIFPHASYLYILCGMGFPSDIDPMRYTPYKMADVSKIIEKNQQLTRQHLQGLPANRELLQSTFGLIVNHAS</sequence>
<accession>A0A3D8M9Z1</accession>
<dbReference type="InterPro" id="IPR036188">
    <property type="entry name" value="FAD/NAD-bd_sf"/>
</dbReference>
<proteinExistence type="predicted"/>
<dbReference type="Pfam" id="PF04820">
    <property type="entry name" value="Trp_halogenase"/>
    <property type="match status" value="1"/>
</dbReference>
<evidence type="ECO:0000256" key="3">
    <source>
        <dbReference type="SAM" id="Phobius"/>
    </source>
</evidence>
<dbReference type="EMBL" id="QRHA01000004">
    <property type="protein sequence ID" value="RDV26796.1"/>
    <property type="molecule type" value="Genomic_DNA"/>
</dbReference>
<evidence type="ECO:0000256" key="1">
    <source>
        <dbReference type="PIRSR" id="PIRSR011396-1"/>
    </source>
</evidence>
<name>A0A3D8M9Z1_9ALTE</name>
<keyword evidence="2" id="KW-0285">Flavoprotein</keyword>
<keyword evidence="5" id="KW-1185">Reference proteome</keyword>
<protein>
    <submittedName>
        <fullName evidence="4">Tryptophan 7-halogenase</fullName>
    </submittedName>
</protein>
<feature type="transmembrane region" description="Helical" evidence="3">
    <location>
        <begin position="12"/>
        <end position="30"/>
    </location>
</feature>
<feature type="active site" evidence="1">
    <location>
        <position position="86"/>
    </location>
</feature>
<evidence type="ECO:0000256" key="2">
    <source>
        <dbReference type="PIRSR" id="PIRSR011396-2"/>
    </source>
</evidence>
<comment type="caution">
    <text evidence="4">The sequence shown here is derived from an EMBL/GenBank/DDBJ whole genome shotgun (WGS) entry which is preliminary data.</text>
</comment>
<dbReference type="GO" id="GO:0000166">
    <property type="term" value="F:nucleotide binding"/>
    <property type="evidence" value="ECO:0007669"/>
    <property type="project" value="UniProtKB-KW"/>
</dbReference>
<dbReference type="InterPro" id="IPR033856">
    <property type="entry name" value="Trp_halogen"/>
</dbReference>
<dbReference type="PIRSF" id="PIRSF011396">
    <property type="entry name" value="Trp_halogenase"/>
    <property type="match status" value="1"/>
</dbReference>
<dbReference type="RefSeq" id="WP_115592748.1">
    <property type="nucleotide sequence ID" value="NZ_QRHA01000004.1"/>
</dbReference>
<keyword evidence="3" id="KW-0472">Membrane</keyword>
<keyword evidence="2" id="KW-0547">Nucleotide-binding</keyword>
<dbReference type="SUPFAM" id="SSF51905">
    <property type="entry name" value="FAD/NAD(P)-binding domain"/>
    <property type="match status" value="1"/>
</dbReference>
<feature type="binding site" evidence="2">
    <location>
        <begin position="17"/>
        <end position="20"/>
    </location>
    <ligand>
        <name>FAD</name>
        <dbReference type="ChEBI" id="CHEBI:57692"/>
    </ligand>
</feature>
<dbReference type="Proteomes" id="UP000256561">
    <property type="component" value="Unassembled WGS sequence"/>
</dbReference>
<evidence type="ECO:0000313" key="5">
    <source>
        <dbReference type="Proteomes" id="UP000256561"/>
    </source>
</evidence>
<dbReference type="OrthoDB" id="7178350at2"/>